<proteinExistence type="predicted"/>
<feature type="region of interest" description="Disordered" evidence="1">
    <location>
        <begin position="1"/>
        <end position="39"/>
    </location>
</feature>
<evidence type="ECO:0000313" key="2">
    <source>
        <dbReference type="EMBL" id="KIL62057.1"/>
    </source>
</evidence>
<evidence type="ECO:0000256" key="1">
    <source>
        <dbReference type="SAM" id="MobiDB-lite"/>
    </source>
</evidence>
<dbReference type="AlphaFoldDB" id="A0A0C2WKK2"/>
<name>A0A0C2WKK2_AMAMK</name>
<accession>A0A0C2WKK2</accession>
<dbReference type="Proteomes" id="UP000054549">
    <property type="component" value="Unassembled WGS sequence"/>
</dbReference>
<sequence length="60" mass="6386">MSNHDQFSSSSPHLGYGDATINHDSPDVEGQGGLLNNRFPSSRSFVEIGVSVSTSSVNFD</sequence>
<gene>
    <name evidence="2" type="ORF">M378DRAFT_166209</name>
</gene>
<evidence type="ECO:0000313" key="3">
    <source>
        <dbReference type="Proteomes" id="UP000054549"/>
    </source>
</evidence>
<protein>
    <submittedName>
        <fullName evidence="2">Uncharacterized protein</fullName>
    </submittedName>
</protein>
<dbReference type="HOGENOM" id="CLU_2941267_0_0_1"/>
<organism evidence="2 3">
    <name type="scientific">Amanita muscaria (strain Koide BX008)</name>
    <dbReference type="NCBI Taxonomy" id="946122"/>
    <lineage>
        <taxon>Eukaryota</taxon>
        <taxon>Fungi</taxon>
        <taxon>Dikarya</taxon>
        <taxon>Basidiomycota</taxon>
        <taxon>Agaricomycotina</taxon>
        <taxon>Agaricomycetes</taxon>
        <taxon>Agaricomycetidae</taxon>
        <taxon>Agaricales</taxon>
        <taxon>Pluteineae</taxon>
        <taxon>Amanitaceae</taxon>
        <taxon>Amanita</taxon>
    </lineage>
</organism>
<reference evidence="2 3" key="1">
    <citation type="submission" date="2014-04" db="EMBL/GenBank/DDBJ databases">
        <title>Evolutionary Origins and Diversification of the Mycorrhizal Mutualists.</title>
        <authorList>
            <consortium name="DOE Joint Genome Institute"/>
            <consortium name="Mycorrhizal Genomics Consortium"/>
            <person name="Kohler A."/>
            <person name="Kuo A."/>
            <person name="Nagy L.G."/>
            <person name="Floudas D."/>
            <person name="Copeland A."/>
            <person name="Barry K.W."/>
            <person name="Cichocki N."/>
            <person name="Veneault-Fourrey C."/>
            <person name="LaButti K."/>
            <person name="Lindquist E.A."/>
            <person name="Lipzen A."/>
            <person name="Lundell T."/>
            <person name="Morin E."/>
            <person name="Murat C."/>
            <person name="Riley R."/>
            <person name="Ohm R."/>
            <person name="Sun H."/>
            <person name="Tunlid A."/>
            <person name="Henrissat B."/>
            <person name="Grigoriev I.V."/>
            <person name="Hibbett D.S."/>
            <person name="Martin F."/>
        </authorList>
    </citation>
    <scope>NUCLEOTIDE SEQUENCE [LARGE SCALE GENOMIC DNA]</scope>
    <source>
        <strain evidence="2 3">Koide BX008</strain>
    </source>
</reference>
<feature type="compositionally biased region" description="Polar residues" evidence="1">
    <location>
        <begin position="1"/>
        <end position="12"/>
    </location>
</feature>
<dbReference type="EMBL" id="KN818276">
    <property type="protein sequence ID" value="KIL62057.1"/>
    <property type="molecule type" value="Genomic_DNA"/>
</dbReference>
<dbReference type="InParanoid" id="A0A0C2WKK2"/>
<keyword evidence="3" id="KW-1185">Reference proteome</keyword>